<gene>
    <name evidence="2" type="ORF">E2C01_043390</name>
</gene>
<evidence type="ECO:0000313" key="3">
    <source>
        <dbReference type="Proteomes" id="UP000324222"/>
    </source>
</evidence>
<protein>
    <submittedName>
        <fullName evidence="2">Uncharacterized protein</fullName>
    </submittedName>
</protein>
<name>A0A5B7FX73_PORTR</name>
<evidence type="ECO:0000313" key="2">
    <source>
        <dbReference type="EMBL" id="MPC49583.1"/>
    </source>
</evidence>
<dbReference type="AlphaFoldDB" id="A0A5B7FX73"/>
<comment type="caution">
    <text evidence="2">The sequence shown here is derived from an EMBL/GenBank/DDBJ whole genome shotgun (WGS) entry which is preliminary data.</text>
</comment>
<proteinExistence type="predicted"/>
<evidence type="ECO:0000256" key="1">
    <source>
        <dbReference type="SAM" id="MobiDB-lite"/>
    </source>
</evidence>
<feature type="compositionally biased region" description="Polar residues" evidence="1">
    <location>
        <begin position="56"/>
        <end position="66"/>
    </location>
</feature>
<keyword evidence="3" id="KW-1185">Reference proteome</keyword>
<accession>A0A5B7FX73</accession>
<dbReference type="EMBL" id="VSRR010008969">
    <property type="protein sequence ID" value="MPC49583.1"/>
    <property type="molecule type" value="Genomic_DNA"/>
</dbReference>
<dbReference type="Proteomes" id="UP000324222">
    <property type="component" value="Unassembled WGS sequence"/>
</dbReference>
<organism evidence="2 3">
    <name type="scientific">Portunus trituberculatus</name>
    <name type="common">Swimming crab</name>
    <name type="synonym">Neptunus trituberculatus</name>
    <dbReference type="NCBI Taxonomy" id="210409"/>
    <lineage>
        <taxon>Eukaryota</taxon>
        <taxon>Metazoa</taxon>
        <taxon>Ecdysozoa</taxon>
        <taxon>Arthropoda</taxon>
        <taxon>Crustacea</taxon>
        <taxon>Multicrustacea</taxon>
        <taxon>Malacostraca</taxon>
        <taxon>Eumalacostraca</taxon>
        <taxon>Eucarida</taxon>
        <taxon>Decapoda</taxon>
        <taxon>Pleocyemata</taxon>
        <taxon>Brachyura</taxon>
        <taxon>Eubrachyura</taxon>
        <taxon>Portunoidea</taxon>
        <taxon>Portunidae</taxon>
        <taxon>Portuninae</taxon>
        <taxon>Portunus</taxon>
    </lineage>
</organism>
<reference evidence="2 3" key="1">
    <citation type="submission" date="2019-05" db="EMBL/GenBank/DDBJ databases">
        <title>Another draft genome of Portunus trituberculatus and its Hox gene families provides insights of decapod evolution.</title>
        <authorList>
            <person name="Jeong J.-H."/>
            <person name="Song I."/>
            <person name="Kim S."/>
            <person name="Choi T."/>
            <person name="Kim D."/>
            <person name="Ryu S."/>
            <person name="Kim W."/>
        </authorList>
    </citation>
    <scope>NUCLEOTIDE SEQUENCE [LARGE SCALE GENOMIC DNA]</scope>
    <source>
        <tissue evidence="2">Muscle</tissue>
    </source>
</reference>
<feature type="compositionally biased region" description="Basic and acidic residues" evidence="1">
    <location>
        <begin position="8"/>
        <end position="24"/>
    </location>
</feature>
<feature type="region of interest" description="Disordered" evidence="1">
    <location>
        <begin position="1"/>
        <end position="66"/>
    </location>
</feature>
<sequence>MCGQYANVDERSDKRQKESEWSERRRGRWQSSVEKTGKKSKKRKAVEKEVNKKLPMNSSNYRQVFI</sequence>